<sequence>MDQNKTFDAIVIGASAGGLYAMINIFKQLPANYPIPIIVVQHRSKDERSLLEEVLQQKCSVCIKQADEKEVIAGGCVYFAPPDYHLLVENDGTFSLSFDPPVNYSRPSIDVLFETAADVFKERLLAIILTGANADGARGMKKIRKLGGTTIAQQPDTADYPEMPKAAINTGAIQHILTPDAIGSFLRECMKNNTVW</sequence>
<dbReference type="GO" id="GO:0005737">
    <property type="term" value="C:cytoplasm"/>
    <property type="evidence" value="ECO:0007669"/>
    <property type="project" value="InterPro"/>
</dbReference>
<evidence type="ECO:0000313" key="6">
    <source>
        <dbReference type="EMBL" id="THU39253.1"/>
    </source>
</evidence>
<dbReference type="PANTHER" id="PTHR42872">
    <property type="entry name" value="PROTEIN-GLUTAMATE METHYLESTERASE/PROTEIN-GLUTAMINE GLUTAMINASE"/>
    <property type="match status" value="1"/>
</dbReference>
<gene>
    <name evidence="6" type="ORF">FAM09_12120</name>
</gene>
<dbReference type="RefSeq" id="WP_136577385.1">
    <property type="nucleotide sequence ID" value="NZ_STFF01000003.1"/>
</dbReference>
<evidence type="ECO:0000256" key="3">
    <source>
        <dbReference type="ARBA" id="ARBA00048267"/>
    </source>
</evidence>
<evidence type="ECO:0000259" key="5">
    <source>
        <dbReference type="PROSITE" id="PS50122"/>
    </source>
</evidence>
<keyword evidence="7" id="KW-1185">Reference proteome</keyword>
<feature type="active site" evidence="4">
    <location>
        <position position="42"/>
    </location>
</feature>
<comment type="catalytic activity">
    <reaction evidence="3">
        <text>[protein]-L-glutamate 5-O-methyl ester + H2O = L-glutamyl-[protein] + methanol + H(+)</text>
        <dbReference type="Rhea" id="RHEA:23236"/>
        <dbReference type="Rhea" id="RHEA-COMP:10208"/>
        <dbReference type="Rhea" id="RHEA-COMP:10311"/>
        <dbReference type="ChEBI" id="CHEBI:15377"/>
        <dbReference type="ChEBI" id="CHEBI:15378"/>
        <dbReference type="ChEBI" id="CHEBI:17790"/>
        <dbReference type="ChEBI" id="CHEBI:29973"/>
        <dbReference type="ChEBI" id="CHEBI:82795"/>
        <dbReference type="EC" id="3.1.1.61"/>
    </reaction>
</comment>
<dbReference type="OrthoDB" id="1524092at2"/>
<dbReference type="Pfam" id="PF01339">
    <property type="entry name" value="CheB_methylest"/>
    <property type="match status" value="1"/>
</dbReference>
<dbReference type="Gene3D" id="3.40.50.180">
    <property type="entry name" value="Methylesterase CheB, C-terminal domain"/>
    <property type="match status" value="1"/>
</dbReference>
<dbReference type="AlphaFoldDB" id="A0A4S8HUH1"/>
<keyword evidence="1 4" id="KW-0378">Hydrolase</keyword>
<dbReference type="EC" id="3.1.1.61" evidence="2"/>
<evidence type="ECO:0000256" key="4">
    <source>
        <dbReference type="PROSITE-ProRule" id="PRU00050"/>
    </source>
</evidence>
<dbReference type="InterPro" id="IPR000673">
    <property type="entry name" value="Sig_transdc_resp-reg_Me-estase"/>
</dbReference>
<dbReference type="PROSITE" id="PS50122">
    <property type="entry name" value="CHEB"/>
    <property type="match status" value="1"/>
</dbReference>
<comment type="caution">
    <text evidence="6">The sequence shown here is derived from an EMBL/GenBank/DDBJ whole genome shotgun (WGS) entry which is preliminary data.</text>
</comment>
<dbReference type="SUPFAM" id="SSF52738">
    <property type="entry name" value="Methylesterase CheB, C-terminal domain"/>
    <property type="match status" value="1"/>
</dbReference>
<dbReference type="PANTHER" id="PTHR42872:SF3">
    <property type="entry name" value="PROTEIN-GLUTAMATE METHYLESTERASE_PROTEIN-GLUTAMINE GLUTAMINASE 1"/>
    <property type="match status" value="1"/>
</dbReference>
<proteinExistence type="predicted"/>
<reference evidence="6 7" key="1">
    <citation type="submission" date="2019-04" db="EMBL/GenBank/DDBJ databases">
        <title>Niastella caeni sp. nov., isolated from activated sludge.</title>
        <authorList>
            <person name="Sheng M."/>
        </authorList>
    </citation>
    <scope>NUCLEOTIDE SEQUENCE [LARGE SCALE GENOMIC DNA]</scope>
    <source>
        <strain evidence="6 7">HX-2-15</strain>
    </source>
</reference>
<organism evidence="6 7">
    <name type="scientific">Niastella caeni</name>
    <dbReference type="NCBI Taxonomy" id="2569763"/>
    <lineage>
        <taxon>Bacteria</taxon>
        <taxon>Pseudomonadati</taxon>
        <taxon>Bacteroidota</taxon>
        <taxon>Chitinophagia</taxon>
        <taxon>Chitinophagales</taxon>
        <taxon>Chitinophagaceae</taxon>
        <taxon>Niastella</taxon>
    </lineage>
</organism>
<dbReference type="InterPro" id="IPR035909">
    <property type="entry name" value="CheB_C"/>
</dbReference>
<dbReference type="GO" id="GO:0008984">
    <property type="term" value="F:protein-glutamate methylesterase activity"/>
    <property type="evidence" value="ECO:0007669"/>
    <property type="project" value="UniProtKB-EC"/>
</dbReference>
<dbReference type="EMBL" id="STFF01000003">
    <property type="protein sequence ID" value="THU39253.1"/>
    <property type="molecule type" value="Genomic_DNA"/>
</dbReference>
<feature type="active site" evidence="4">
    <location>
        <position position="15"/>
    </location>
</feature>
<dbReference type="GO" id="GO:0000156">
    <property type="term" value="F:phosphorelay response regulator activity"/>
    <property type="evidence" value="ECO:0007669"/>
    <property type="project" value="InterPro"/>
</dbReference>
<evidence type="ECO:0000256" key="2">
    <source>
        <dbReference type="ARBA" id="ARBA00039140"/>
    </source>
</evidence>
<dbReference type="CDD" id="cd16433">
    <property type="entry name" value="CheB"/>
    <property type="match status" value="1"/>
</dbReference>
<dbReference type="Proteomes" id="UP000306918">
    <property type="component" value="Unassembled WGS sequence"/>
</dbReference>
<accession>A0A4S8HUH1</accession>
<dbReference type="GO" id="GO:0006935">
    <property type="term" value="P:chemotaxis"/>
    <property type="evidence" value="ECO:0007669"/>
    <property type="project" value="UniProtKB-UniRule"/>
</dbReference>
<name>A0A4S8HUH1_9BACT</name>
<feature type="domain" description="CheB-type methylesterase" evidence="5">
    <location>
        <begin position="10"/>
        <end position="193"/>
    </location>
</feature>
<evidence type="ECO:0000313" key="7">
    <source>
        <dbReference type="Proteomes" id="UP000306918"/>
    </source>
</evidence>
<keyword evidence="4" id="KW-0145">Chemotaxis</keyword>
<evidence type="ECO:0000256" key="1">
    <source>
        <dbReference type="ARBA" id="ARBA00022801"/>
    </source>
</evidence>
<feature type="active site" evidence="4">
    <location>
        <position position="135"/>
    </location>
</feature>
<protein>
    <recommendedName>
        <fullName evidence="2">protein-glutamate methylesterase</fullName>
        <ecNumber evidence="2">3.1.1.61</ecNumber>
    </recommendedName>
</protein>